<evidence type="ECO:0000313" key="1">
    <source>
        <dbReference type="EMBL" id="RNA07868.1"/>
    </source>
</evidence>
<dbReference type="Proteomes" id="UP000276133">
    <property type="component" value="Unassembled WGS sequence"/>
</dbReference>
<proteinExistence type="predicted"/>
<protein>
    <submittedName>
        <fullName evidence="1">Uncharacterized protein</fullName>
    </submittedName>
</protein>
<comment type="caution">
    <text evidence="1">The sequence shown here is derived from an EMBL/GenBank/DDBJ whole genome shotgun (WGS) entry which is preliminary data.</text>
</comment>
<reference evidence="1 2" key="1">
    <citation type="journal article" date="2018" name="Sci. Rep.">
        <title>Genomic signatures of local adaptation to the degree of environmental predictability in rotifers.</title>
        <authorList>
            <person name="Franch-Gras L."/>
            <person name="Hahn C."/>
            <person name="Garcia-Roger E.M."/>
            <person name="Carmona M.J."/>
            <person name="Serra M."/>
            <person name="Gomez A."/>
        </authorList>
    </citation>
    <scope>NUCLEOTIDE SEQUENCE [LARGE SCALE GENOMIC DNA]</scope>
    <source>
        <strain evidence="1">HYR1</strain>
    </source>
</reference>
<sequence>MFMIKAQCMNQLMSNSTIVSVVRPTNLMQSLPPILVESSISLIPDHFFVHFKDICWSIVVKLERY</sequence>
<organism evidence="1 2">
    <name type="scientific">Brachionus plicatilis</name>
    <name type="common">Marine rotifer</name>
    <name type="synonym">Brachionus muelleri</name>
    <dbReference type="NCBI Taxonomy" id="10195"/>
    <lineage>
        <taxon>Eukaryota</taxon>
        <taxon>Metazoa</taxon>
        <taxon>Spiralia</taxon>
        <taxon>Gnathifera</taxon>
        <taxon>Rotifera</taxon>
        <taxon>Eurotatoria</taxon>
        <taxon>Monogononta</taxon>
        <taxon>Pseudotrocha</taxon>
        <taxon>Ploima</taxon>
        <taxon>Brachionidae</taxon>
        <taxon>Brachionus</taxon>
    </lineage>
</organism>
<name>A0A3M7QA65_BRAPC</name>
<evidence type="ECO:0000313" key="2">
    <source>
        <dbReference type="Proteomes" id="UP000276133"/>
    </source>
</evidence>
<keyword evidence="2" id="KW-1185">Reference proteome</keyword>
<gene>
    <name evidence="1" type="ORF">BpHYR1_032157</name>
</gene>
<dbReference type="AlphaFoldDB" id="A0A3M7QA65"/>
<dbReference type="EMBL" id="REGN01006920">
    <property type="protein sequence ID" value="RNA07868.1"/>
    <property type="molecule type" value="Genomic_DNA"/>
</dbReference>
<accession>A0A3M7QA65</accession>